<dbReference type="Gene3D" id="3.40.630.30">
    <property type="match status" value="1"/>
</dbReference>
<dbReference type="InterPro" id="IPR000182">
    <property type="entry name" value="GNAT_dom"/>
</dbReference>
<dbReference type="Pfam" id="PF12746">
    <property type="entry name" value="GNAT_acetyltran"/>
    <property type="match status" value="1"/>
</dbReference>
<sequence length="256" mass="29485">MNRFTHARNLVEERSDDTYPTFTYSVLEQIIAGQVYMDDSNRSVLIGTDSGIFVVAGARTNSAFHHIISEVYNTRIKENKRFTLFSPSNEWTNVIHNLFGDQLRQLDRYQFDFNADKFLTLNREELSNDYSIQKINQTLMTKSEEFNEPYFQEYWGSVANFMKSGVGFGLKYHDAIVSECVSIFASTQYAEIDIATQSKFRGRGLAQKIAGKFIEHCLEKKIHPRWDCDVSNGASIKLADRLGFENPTTYAVFVRK</sequence>
<dbReference type="Proteomes" id="UP001312865">
    <property type="component" value="Unassembled WGS sequence"/>
</dbReference>
<organism evidence="2 3">
    <name type="scientific">Bacillus spongiae</name>
    <dbReference type="NCBI Taxonomy" id="2683610"/>
    <lineage>
        <taxon>Bacteria</taxon>
        <taxon>Bacillati</taxon>
        <taxon>Bacillota</taxon>
        <taxon>Bacilli</taxon>
        <taxon>Bacillales</taxon>
        <taxon>Bacillaceae</taxon>
        <taxon>Bacillus</taxon>
    </lineage>
</organism>
<dbReference type="PANTHER" id="PTHR31143:SF2">
    <property type="entry name" value="FR47-LIKE DOMAIN-CONTAINING PROTEIN-RELATED"/>
    <property type="match status" value="1"/>
</dbReference>
<comment type="caution">
    <text evidence="2">The sequence shown here is derived from an EMBL/GenBank/DDBJ whole genome shotgun (WGS) entry which is preliminary data.</text>
</comment>
<keyword evidence="2" id="KW-0012">Acyltransferase</keyword>
<dbReference type="EMBL" id="JBBAXC010000011">
    <property type="protein sequence ID" value="MEI5908231.1"/>
    <property type="molecule type" value="Genomic_DNA"/>
</dbReference>
<dbReference type="RefSeq" id="WP_336587669.1">
    <property type="nucleotide sequence ID" value="NZ_JBBAXC010000011.1"/>
</dbReference>
<proteinExistence type="predicted"/>
<dbReference type="InterPro" id="IPR027365">
    <property type="entry name" value="GNAT_acetyltra_YdfB-like"/>
</dbReference>
<protein>
    <submittedName>
        <fullName evidence="2">GNAT family N-acetyltransferase</fullName>
        <ecNumber evidence="2">2.3.1.-</ecNumber>
    </submittedName>
</protein>
<gene>
    <name evidence="2" type="ORF">WAK64_14325</name>
</gene>
<evidence type="ECO:0000259" key="1">
    <source>
        <dbReference type="PROSITE" id="PS51186"/>
    </source>
</evidence>
<dbReference type="InterPro" id="IPR016181">
    <property type="entry name" value="Acyl_CoA_acyltransferase"/>
</dbReference>
<dbReference type="PANTHER" id="PTHR31143">
    <property type="match status" value="1"/>
</dbReference>
<dbReference type="EC" id="2.3.1.-" evidence="2"/>
<dbReference type="SUPFAM" id="SSF55729">
    <property type="entry name" value="Acyl-CoA N-acyltransferases (Nat)"/>
    <property type="match status" value="1"/>
</dbReference>
<name>A0ABU8HGB7_9BACI</name>
<accession>A0ABU8HGB7</accession>
<keyword evidence="3" id="KW-1185">Reference proteome</keyword>
<feature type="domain" description="N-acetyltransferase" evidence="1">
    <location>
        <begin position="130"/>
        <end position="256"/>
    </location>
</feature>
<dbReference type="GO" id="GO:0016746">
    <property type="term" value="F:acyltransferase activity"/>
    <property type="evidence" value="ECO:0007669"/>
    <property type="project" value="UniProtKB-KW"/>
</dbReference>
<keyword evidence="2" id="KW-0808">Transferase</keyword>
<dbReference type="PROSITE" id="PS51186">
    <property type="entry name" value="GNAT"/>
    <property type="match status" value="1"/>
</dbReference>
<evidence type="ECO:0000313" key="2">
    <source>
        <dbReference type="EMBL" id="MEI5908231.1"/>
    </source>
</evidence>
<evidence type="ECO:0000313" key="3">
    <source>
        <dbReference type="Proteomes" id="UP001312865"/>
    </source>
</evidence>
<reference evidence="2 3" key="1">
    <citation type="journal article" date="2018" name="J. Microbiol.">
        <title>Bacillus spongiae sp. nov., isolated from sponge of Jeju Island.</title>
        <authorList>
            <person name="Lee G.E."/>
            <person name="Im W.T."/>
            <person name="Park J.S."/>
        </authorList>
    </citation>
    <scope>NUCLEOTIDE SEQUENCE [LARGE SCALE GENOMIC DNA]</scope>
    <source>
        <strain evidence="2 3">135PIL107-10</strain>
    </source>
</reference>